<evidence type="ECO:0000256" key="1">
    <source>
        <dbReference type="ARBA" id="ARBA00005964"/>
    </source>
</evidence>
<dbReference type="InterPro" id="IPR029058">
    <property type="entry name" value="AB_hydrolase_fold"/>
</dbReference>
<sequence length="383" mass="42688">MVGYRIESFEAFMGIPFAMPPVKELRFSHPVPYPRWAGILNATHHKEDCIQKDGAHISGAEDCLYLNVYRPKRQCNNLKLKLPVMVYIYGGAWSSGTHNPLYLGPEYIMDTQEIILVTISYRVGIFGFLSTNDSVIPGNFGMKDQTLALKWVQQNIASFGGDPKRVTIIGHSAGGGSTHMHMLSKHSEGLFQAVVSLSGLATIPAAIQRDPLSLARTTAEKCNIPNAHNISSMELLQGFQSLDIKTIFAAVEQIGNGVIYTPVVENFNSSNAFFTQHPSNILTKGDYRPTHFMTGILPDDGAVMSIPIWEFENMRNLFNSDFDNFLESSLLLPTHFNHSHLNGAMERIIGEYFNGRHELSKKGILNVLGILKFLNDIVLVRFK</sequence>
<evidence type="ECO:0000313" key="9">
    <source>
        <dbReference type="Proteomes" id="UP000095300"/>
    </source>
</evidence>
<dbReference type="Proteomes" id="UP000095300">
    <property type="component" value="Unassembled WGS sequence"/>
</dbReference>
<dbReference type="AlphaFoldDB" id="A0A1I8Q682"/>
<feature type="domain" description="Carboxylesterase type B" evidence="7">
    <location>
        <begin position="8"/>
        <end position="369"/>
    </location>
</feature>
<protein>
    <recommendedName>
        <fullName evidence="6">Carboxylic ester hydrolase</fullName>
        <ecNumber evidence="6">3.1.1.-</ecNumber>
    </recommendedName>
</protein>
<evidence type="ECO:0000256" key="4">
    <source>
        <dbReference type="ARBA" id="ARBA00023157"/>
    </source>
</evidence>
<keyword evidence="9" id="KW-1185">Reference proteome</keyword>
<evidence type="ECO:0000256" key="6">
    <source>
        <dbReference type="RuleBase" id="RU361235"/>
    </source>
</evidence>
<dbReference type="InterPro" id="IPR050309">
    <property type="entry name" value="Type-B_Carboxylest/Lipase"/>
</dbReference>
<evidence type="ECO:0000259" key="7">
    <source>
        <dbReference type="Pfam" id="PF00135"/>
    </source>
</evidence>
<dbReference type="PANTHER" id="PTHR11559">
    <property type="entry name" value="CARBOXYLESTERASE"/>
    <property type="match status" value="1"/>
</dbReference>
<evidence type="ECO:0000313" key="8">
    <source>
        <dbReference type="EnsemblMetazoa" id="SCAU014284-PA"/>
    </source>
</evidence>
<reference evidence="8" key="1">
    <citation type="submission" date="2020-05" db="UniProtKB">
        <authorList>
            <consortium name="EnsemblMetazoa"/>
        </authorList>
    </citation>
    <scope>IDENTIFICATION</scope>
    <source>
        <strain evidence="8">USDA</strain>
    </source>
</reference>
<dbReference type="STRING" id="35570.A0A1I8Q682"/>
<keyword evidence="4" id="KW-1015">Disulfide bond</keyword>
<dbReference type="InterPro" id="IPR002018">
    <property type="entry name" value="CarbesteraseB"/>
</dbReference>
<dbReference type="EnsemblMetazoa" id="SCAU014284-RA">
    <property type="protein sequence ID" value="SCAU014284-PA"/>
    <property type="gene ID" value="SCAU014284"/>
</dbReference>
<dbReference type="GO" id="GO:0052689">
    <property type="term" value="F:carboxylic ester hydrolase activity"/>
    <property type="evidence" value="ECO:0007669"/>
    <property type="project" value="UniProtKB-KW"/>
</dbReference>
<dbReference type="EC" id="3.1.1.-" evidence="6"/>
<evidence type="ECO:0000256" key="5">
    <source>
        <dbReference type="ARBA" id="ARBA00023180"/>
    </source>
</evidence>
<comment type="similarity">
    <text evidence="1 6">Belongs to the type-B carboxylesterase/lipase family.</text>
</comment>
<keyword evidence="5" id="KW-0325">Glycoprotein</keyword>
<gene>
    <name evidence="8" type="primary">106095748</name>
</gene>
<keyword evidence="2" id="KW-0719">Serine esterase</keyword>
<organism evidence="8 9">
    <name type="scientific">Stomoxys calcitrans</name>
    <name type="common">Stable fly</name>
    <name type="synonym">Conops calcitrans</name>
    <dbReference type="NCBI Taxonomy" id="35570"/>
    <lineage>
        <taxon>Eukaryota</taxon>
        <taxon>Metazoa</taxon>
        <taxon>Ecdysozoa</taxon>
        <taxon>Arthropoda</taxon>
        <taxon>Hexapoda</taxon>
        <taxon>Insecta</taxon>
        <taxon>Pterygota</taxon>
        <taxon>Neoptera</taxon>
        <taxon>Endopterygota</taxon>
        <taxon>Diptera</taxon>
        <taxon>Brachycera</taxon>
        <taxon>Muscomorpha</taxon>
        <taxon>Muscoidea</taxon>
        <taxon>Muscidae</taxon>
        <taxon>Stomoxys</taxon>
    </lineage>
</organism>
<accession>A0A1I8Q682</accession>
<proteinExistence type="inferred from homology"/>
<dbReference type="InterPro" id="IPR019826">
    <property type="entry name" value="Carboxylesterase_B_AS"/>
</dbReference>
<evidence type="ECO:0000256" key="2">
    <source>
        <dbReference type="ARBA" id="ARBA00022487"/>
    </source>
</evidence>
<dbReference type="PROSITE" id="PS00941">
    <property type="entry name" value="CARBOXYLESTERASE_B_2"/>
    <property type="match status" value="1"/>
</dbReference>
<dbReference type="SUPFAM" id="SSF53474">
    <property type="entry name" value="alpha/beta-Hydrolases"/>
    <property type="match status" value="1"/>
</dbReference>
<keyword evidence="3 6" id="KW-0378">Hydrolase</keyword>
<evidence type="ECO:0000256" key="3">
    <source>
        <dbReference type="ARBA" id="ARBA00022801"/>
    </source>
</evidence>
<dbReference type="InterPro" id="IPR019819">
    <property type="entry name" value="Carboxylesterase_B_CS"/>
</dbReference>
<dbReference type="OrthoDB" id="19653at2759"/>
<dbReference type="VEuPathDB" id="VectorBase:SCAU014284"/>
<dbReference type="Pfam" id="PF00135">
    <property type="entry name" value="COesterase"/>
    <property type="match status" value="1"/>
</dbReference>
<name>A0A1I8Q682_STOCA</name>
<dbReference type="Gene3D" id="3.40.50.1820">
    <property type="entry name" value="alpha/beta hydrolase"/>
    <property type="match status" value="1"/>
</dbReference>
<dbReference type="PROSITE" id="PS00122">
    <property type="entry name" value="CARBOXYLESTERASE_B_1"/>
    <property type="match status" value="1"/>
</dbReference>